<proteinExistence type="inferred from homology"/>
<dbReference type="AlphaFoldDB" id="A0A6L5XJ40"/>
<evidence type="ECO:0000259" key="13">
    <source>
        <dbReference type="Pfam" id="PF00133"/>
    </source>
</evidence>
<comment type="domain">
    <text evidence="12">ValRS has two distinct active sites: one for aminoacylation and one for editing. The misactivated threonine is translocated from the active site to the editing site.</text>
</comment>
<comment type="similarity">
    <text evidence="11 12">Belongs to the class-I aminoacyl-tRNA synthetase family. ValS type 1 subfamily.</text>
</comment>
<feature type="domain" description="Aminoacyl-tRNA synthetase class Ia" evidence="13">
    <location>
        <begin position="18"/>
        <end position="564"/>
    </location>
</feature>
<evidence type="ECO:0000256" key="7">
    <source>
        <dbReference type="ARBA" id="ARBA00022917"/>
    </source>
</evidence>
<dbReference type="EC" id="6.1.1.9" evidence="12"/>
<feature type="short sequence motif" description="'HIGH' region" evidence="12">
    <location>
        <begin position="46"/>
        <end position="56"/>
    </location>
</feature>
<dbReference type="InterPro" id="IPR009080">
    <property type="entry name" value="tRNAsynth_Ia_anticodon-bd"/>
</dbReference>
<dbReference type="EMBL" id="VUMH01000002">
    <property type="protein sequence ID" value="MSS27061.1"/>
    <property type="molecule type" value="Genomic_DNA"/>
</dbReference>
<organism evidence="16 17">
    <name type="scientific">Desulfovibrio porci</name>
    <dbReference type="NCBI Taxonomy" id="2605782"/>
    <lineage>
        <taxon>Bacteria</taxon>
        <taxon>Pseudomonadati</taxon>
        <taxon>Thermodesulfobacteriota</taxon>
        <taxon>Desulfovibrionia</taxon>
        <taxon>Desulfovibrionales</taxon>
        <taxon>Desulfovibrionaceae</taxon>
        <taxon>Desulfovibrio</taxon>
    </lineage>
</organism>
<dbReference type="Gene3D" id="1.10.730.10">
    <property type="entry name" value="Isoleucyl-tRNA Synthetase, Domain 1"/>
    <property type="match status" value="1"/>
</dbReference>
<evidence type="ECO:0000256" key="5">
    <source>
        <dbReference type="ARBA" id="ARBA00022741"/>
    </source>
</evidence>
<feature type="domain" description="Valyl-tRNA synthetase tRNA-binding arm" evidence="15">
    <location>
        <begin position="821"/>
        <end position="880"/>
    </location>
</feature>
<evidence type="ECO:0000259" key="14">
    <source>
        <dbReference type="Pfam" id="PF08264"/>
    </source>
</evidence>
<dbReference type="Gene3D" id="3.40.50.620">
    <property type="entry name" value="HUPs"/>
    <property type="match status" value="2"/>
</dbReference>
<sequence length="892" mass="100495">MADTLPKGYEPHDVEARWRKHWEEAKTFTPDPDAPGELYSIVIPPPNVTGALHIGHALNLTLIDVLCRHARQKGKNVLWVPGTDHAGIATQNVVERALAKEGKSRRDLGREAFVERVWEWREDYGHRILDQIRALGASVDWTRLRFTMDEGLSAAVRKVFVQLYDEGLIYKGDYIINWCSRCHTALADDEVEHEQSKGRLWSVRYHLTDGSGSIVIATTRPETIPGDTAVCVHPEDERYAHLVGKTARVPVLGREVPIIADSYVDREFGTGALKVTPCHDHNDWMLGKKHNLEFVQVIDENGVMKAEAGPYAGLSKQECRERIVADIEAAGDLVGVAELEHAVGHCYRCHTVVEPHVSTQWFVAATKMAPAARAAVPELTRIFPESWLKTYYHWLDNIRDWCISRQIWWGHRIPAWTCRACGKLIVAEEAPDVCPVCGSDHLEQDEDVLDTWFSSALWPFSTMGWPEQTRELARWYPTSVLVTGFDIIFFWVARMMMMGQHFMKQPPFRDVYLHALVRDATGRKMSKSTGNVIDPLLMIEKYGCDSLRFTLTAFAAMGRDIRLSEGRIEGYRHFVNKLWNAARFALMNLPEQAPASVNLENIQGLHHQWILHRLEMVKLDMDQALTDYRFNDAAQVGYKFLWNEFCDWYLELVKPDMGPDMQSDDPVRKAAAQYVLWLVLRELLVLLHPIMPFVTAEIWRALPVPAGERPTDLALEPYPPLRPGCAREAEAGRMELIQGVIVAVRTIKAELGISPGHKVGLLLHPADEEQAALLEENRGLMTTLARLESLELGADVHAPKASASAVVQGCQVIVPLRGAVDLAGELARLDKELTKLEKDVVGVNMKLSNESFVSRAPAEVVARERERAGQLLDAKAKLQALRARFAEALAEE</sequence>
<dbReference type="CDD" id="cd00817">
    <property type="entry name" value="ValRS_core"/>
    <property type="match status" value="1"/>
</dbReference>
<keyword evidence="4 12" id="KW-0436">Ligase</keyword>
<dbReference type="InterPro" id="IPR037118">
    <property type="entry name" value="Val-tRNA_synth_C_sf"/>
</dbReference>
<dbReference type="NCBIfam" id="TIGR00422">
    <property type="entry name" value="valS"/>
    <property type="match status" value="1"/>
</dbReference>
<accession>A0A6L5XJ40</accession>
<keyword evidence="5 12" id="KW-0547">Nucleotide-binding</keyword>
<dbReference type="SUPFAM" id="SSF50677">
    <property type="entry name" value="ValRS/IleRS/LeuRS editing domain"/>
    <property type="match status" value="1"/>
</dbReference>
<dbReference type="CDD" id="cd07962">
    <property type="entry name" value="Anticodon_Ia_Val"/>
    <property type="match status" value="1"/>
</dbReference>
<name>A0A6L5XJ40_9BACT</name>
<dbReference type="FunFam" id="3.40.50.620:FF:000032">
    <property type="entry name" value="Valine--tRNA ligase"/>
    <property type="match status" value="1"/>
</dbReference>
<evidence type="ECO:0000256" key="8">
    <source>
        <dbReference type="ARBA" id="ARBA00023054"/>
    </source>
</evidence>
<dbReference type="InterPro" id="IPR002303">
    <property type="entry name" value="Valyl-tRNA_ligase"/>
</dbReference>
<dbReference type="PANTHER" id="PTHR11946">
    <property type="entry name" value="VALYL-TRNA SYNTHETASES"/>
    <property type="match status" value="1"/>
</dbReference>
<evidence type="ECO:0000313" key="16">
    <source>
        <dbReference type="EMBL" id="MSS27061.1"/>
    </source>
</evidence>
<comment type="domain">
    <text evidence="12">The C-terminal coiled-coil domain is crucial for aminoacylation activity.</text>
</comment>
<dbReference type="InterPro" id="IPR001412">
    <property type="entry name" value="aa-tRNA-synth_I_CS"/>
</dbReference>
<comment type="caution">
    <text evidence="16">The sequence shown here is derived from an EMBL/GenBank/DDBJ whole genome shotgun (WGS) entry which is preliminary data.</text>
</comment>
<comment type="catalytic activity">
    <reaction evidence="10 12">
        <text>tRNA(Val) + L-valine + ATP = L-valyl-tRNA(Val) + AMP + diphosphate</text>
        <dbReference type="Rhea" id="RHEA:10704"/>
        <dbReference type="Rhea" id="RHEA-COMP:9672"/>
        <dbReference type="Rhea" id="RHEA-COMP:9708"/>
        <dbReference type="ChEBI" id="CHEBI:30616"/>
        <dbReference type="ChEBI" id="CHEBI:33019"/>
        <dbReference type="ChEBI" id="CHEBI:57762"/>
        <dbReference type="ChEBI" id="CHEBI:78442"/>
        <dbReference type="ChEBI" id="CHEBI:78537"/>
        <dbReference type="ChEBI" id="CHEBI:456215"/>
        <dbReference type="EC" id="6.1.1.9"/>
    </reaction>
</comment>
<keyword evidence="17" id="KW-1185">Reference proteome</keyword>
<dbReference type="PRINTS" id="PR00986">
    <property type="entry name" value="TRNASYNTHVAL"/>
</dbReference>
<dbReference type="Pfam" id="PF00133">
    <property type="entry name" value="tRNA-synt_1"/>
    <property type="match status" value="1"/>
</dbReference>
<comment type="subunit">
    <text evidence="2 12">Monomer.</text>
</comment>
<dbReference type="InterPro" id="IPR010978">
    <property type="entry name" value="tRNA-bd_arm"/>
</dbReference>
<dbReference type="Proteomes" id="UP000477488">
    <property type="component" value="Unassembled WGS sequence"/>
</dbReference>
<feature type="binding site" evidence="12">
    <location>
        <position position="527"/>
    </location>
    <ligand>
        <name>ATP</name>
        <dbReference type="ChEBI" id="CHEBI:30616"/>
    </ligand>
</feature>
<dbReference type="PANTHER" id="PTHR11946:SF93">
    <property type="entry name" value="VALINE--TRNA LIGASE, CHLOROPLASTIC_MITOCHONDRIAL 2"/>
    <property type="match status" value="1"/>
</dbReference>
<reference evidence="16 17" key="1">
    <citation type="submission" date="2019-09" db="EMBL/GenBank/DDBJ databases">
        <title>In-depth cultivation of the pig gut microbiome towards novel bacterial diversity and tailored functional studies.</title>
        <authorList>
            <person name="Wylensek D."/>
            <person name="Hitch T.C.A."/>
            <person name="Clavel T."/>
        </authorList>
    </citation>
    <scope>NUCLEOTIDE SEQUENCE [LARGE SCALE GENOMIC DNA]</scope>
    <source>
        <strain evidence="16 17">PG-178-WT-4</strain>
    </source>
</reference>
<evidence type="ECO:0000256" key="4">
    <source>
        <dbReference type="ARBA" id="ARBA00022598"/>
    </source>
</evidence>
<evidence type="ECO:0000256" key="1">
    <source>
        <dbReference type="ARBA" id="ARBA00004496"/>
    </source>
</evidence>
<evidence type="ECO:0000256" key="10">
    <source>
        <dbReference type="ARBA" id="ARBA00047552"/>
    </source>
</evidence>
<keyword evidence="7 12" id="KW-0648">Protein biosynthesis</keyword>
<evidence type="ECO:0000256" key="9">
    <source>
        <dbReference type="ARBA" id="ARBA00023146"/>
    </source>
</evidence>
<evidence type="ECO:0000256" key="3">
    <source>
        <dbReference type="ARBA" id="ARBA00022490"/>
    </source>
</evidence>
<protein>
    <recommendedName>
        <fullName evidence="12">Valine--tRNA ligase</fullName>
        <ecNumber evidence="12">6.1.1.9</ecNumber>
    </recommendedName>
    <alternativeName>
        <fullName evidence="12">Valyl-tRNA synthetase</fullName>
        <shortName evidence="12">ValRS</shortName>
    </alternativeName>
</protein>
<dbReference type="HAMAP" id="MF_02004">
    <property type="entry name" value="Val_tRNA_synth_type1"/>
    <property type="match status" value="1"/>
</dbReference>
<dbReference type="Pfam" id="PF10458">
    <property type="entry name" value="Val_tRNA-synt_C"/>
    <property type="match status" value="1"/>
</dbReference>
<evidence type="ECO:0000256" key="11">
    <source>
        <dbReference type="ARBA" id="ARBA00060830"/>
    </source>
</evidence>
<evidence type="ECO:0000256" key="2">
    <source>
        <dbReference type="ARBA" id="ARBA00011245"/>
    </source>
</evidence>
<dbReference type="Gene3D" id="1.10.287.380">
    <property type="entry name" value="Valyl-tRNA synthetase, C-terminal domain"/>
    <property type="match status" value="1"/>
</dbReference>
<keyword evidence="9 12" id="KW-0030">Aminoacyl-tRNA synthetase</keyword>
<dbReference type="InterPro" id="IPR013155">
    <property type="entry name" value="M/V/L/I-tRNA-synth_anticd-bd"/>
</dbReference>
<feature type="domain" description="Methionyl/Valyl/Leucyl/Isoleucyl-tRNA synthetase anticodon-binding" evidence="14">
    <location>
        <begin position="608"/>
        <end position="758"/>
    </location>
</feature>
<dbReference type="GO" id="GO:0004832">
    <property type="term" value="F:valine-tRNA ligase activity"/>
    <property type="evidence" value="ECO:0007669"/>
    <property type="project" value="UniProtKB-UniRule"/>
</dbReference>
<dbReference type="SUPFAM" id="SSF47323">
    <property type="entry name" value="Anticodon-binding domain of a subclass of class I aminoacyl-tRNA synthetases"/>
    <property type="match status" value="1"/>
</dbReference>
<feature type="short sequence motif" description="'KMSKS' region" evidence="12">
    <location>
        <begin position="524"/>
        <end position="528"/>
    </location>
</feature>
<gene>
    <name evidence="12" type="primary">valS</name>
    <name evidence="16" type="ORF">FYJ44_03155</name>
</gene>
<dbReference type="Gene3D" id="3.90.740.10">
    <property type="entry name" value="Valyl/Leucyl/Isoleucyl-tRNA synthetase, editing domain"/>
    <property type="match status" value="2"/>
</dbReference>
<keyword evidence="6 12" id="KW-0067">ATP-binding</keyword>
<evidence type="ECO:0000256" key="12">
    <source>
        <dbReference type="HAMAP-Rule" id="MF_02004"/>
    </source>
</evidence>
<evidence type="ECO:0000256" key="6">
    <source>
        <dbReference type="ARBA" id="ARBA00022840"/>
    </source>
</evidence>
<dbReference type="RefSeq" id="WP_154509077.1">
    <property type="nucleotide sequence ID" value="NZ_VUMH01000002.1"/>
</dbReference>
<dbReference type="GO" id="GO:0005829">
    <property type="term" value="C:cytosol"/>
    <property type="evidence" value="ECO:0007669"/>
    <property type="project" value="TreeGrafter"/>
</dbReference>
<feature type="coiled-coil region" evidence="12">
    <location>
        <begin position="819"/>
        <end position="846"/>
    </location>
</feature>
<dbReference type="InterPro" id="IPR009008">
    <property type="entry name" value="Val/Leu/Ile-tRNA-synth_edit"/>
</dbReference>
<dbReference type="InterPro" id="IPR014729">
    <property type="entry name" value="Rossmann-like_a/b/a_fold"/>
</dbReference>
<comment type="subcellular location">
    <subcellularLocation>
        <location evidence="1 12">Cytoplasm</location>
    </subcellularLocation>
</comment>
<dbReference type="GO" id="GO:0002161">
    <property type="term" value="F:aminoacyl-tRNA deacylase activity"/>
    <property type="evidence" value="ECO:0007669"/>
    <property type="project" value="InterPro"/>
</dbReference>
<dbReference type="FunFam" id="3.40.50.620:FF:000098">
    <property type="entry name" value="Valine--tRNA ligase"/>
    <property type="match status" value="1"/>
</dbReference>
<keyword evidence="3 12" id="KW-0963">Cytoplasm</keyword>
<dbReference type="InterPro" id="IPR019499">
    <property type="entry name" value="Val-tRNA_synth_tRNA-bd"/>
</dbReference>
<dbReference type="Pfam" id="PF08264">
    <property type="entry name" value="Anticodon_1"/>
    <property type="match status" value="1"/>
</dbReference>
<dbReference type="InterPro" id="IPR033705">
    <property type="entry name" value="Anticodon_Ia_Val"/>
</dbReference>
<keyword evidence="8 12" id="KW-0175">Coiled coil</keyword>
<dbReference type="GO" id="GO:0006438">
    <property type="term" value="P:valyl-tRNA aminoacylation"/>
    <property type="evidence" value="ECO:0007669"/>
    <property type="project" value="UniProtKB-UniRule"/>
</dbReference>
<dbReference type="SUPFAM" id="SSF46589">
    <property type="entry name" value="tRNA-binding arm"/>
    <property type="match status" value="1"/>
</dbReference>
<dbReference type="SUPFAM" id="SSF52374">
    <property type="entry name" value="Nucleotidylyl transferase"/>
    <property type="match status" value="1"/>
</dbReference>
<dbReference type="FunFam" id="1.10.287.380:FF:000001">
    <property type="entry name" value="Valine--tRNA ligase"/>
    <property type="match status" value="1"/>
</dbReference>
<evidence type="ECO:0000259" key="15">
    <source>
        <dbReference type="Pfam" id="PF10458"/>
    </source>
</evidence>
<dbReference type="PROSITE" id="PS00178">
    <property type="entry name" value="AA_TRNA_LIGASE_I"/>
    <property type="match status" value="1"/>
</dbReference>
<dbReference type="Gene3D" id="2.20.28.10">
    <property type="match status" value="1"/>
</dbReference>
<comment type="function">
    <text evidence="12">Catalyzes the attachment of valine to tRNA(Val). As ValRS can inadvertently accommodate and process structurally similar amino acids such as threonine, to avoid such errors, it has a 'posttransfer' editing activity that hydrolyzes mischarged Thr-tRNA(Val) in a tRNA-dependent manner.</text>
</comment>
<dbReference type="NCBIfam" id="NF004349">
    <property type="entry name" value="PRK05729.1"/>
    <property type="match status" value="1"/>
</dbReference>
<dbReference type="InterPro" id="IPR002300">
    <property type="entry name" value="aa-tRNA-synth_Ia"/>
</dbReference>
<evidence type="ECO:0000313" key="17">
    <source>
        <dbReference type="Proteomes" id="UP000477488"/>
    </source>
</evidence>
<dbReference type="GO" id="GO:0005524">
    <property type="term" value="F:ATP binding"/>
    <property type="evidence" value="ECO:0007669"/>
    <property type="project" value="UniProtKB-UniRule"/>
</dbReference>